<organism evidence="1 2">
    <name type="scientific">Deinococcus xinjiangensis</name>
    <dbReference type="NCBI Taxonomy" id="457454"/>
    <lineage>
        <taxon>Bacteria</taxon>
        <taxon>Thermotogati</taxon>
        <taxon>Deinococcota</taxon>
        <taxon>Deinococci</taxon>
        <taxon>Deinococcales</taxon>
        <taxon>Deinococcaceae</taxon>
        <taxon>Deinococcus</taxon>
    </lineage>
</organism>
<proteinExistence type="predicted"/>
<reference evidence="1 2" key="1">
    <citation type="submission" date="2024-02" db="EMBL/GenBank/DDBJ databases">
        <title>Deinococcus xinjiangensis NBRC 107630.</title>
        <authorList>
            <person name="Ichikawa N."/>
            <person name="Katano-Makiyama Y."/>
            <person name="Hidaka K."/>
        </authorList>
    </citation>
    <scope>NUCLEOTIDE SEQUENCE [LARGE SCALE GENOMIC DNA]</scope>
    <source>
        <strain evidence="1 2">NBRC 107630</strain>
    </source>
</reference>
<evidence type="ECO:0000313" key="1">
    <source>
        <dbReference type="EMBL" id="GAA5501112.1"/>
    </source>
</evidence>
<gene>
    <name evidence="1" type="ORF">Dxin01_00843</name>
</gene>
<comment type="caution">
    <text evidence="1">The sequence shown here is derived from an EMBL/GenBank/DDBJ whole genome shotgun (WGS) entry which is preliminary data.</text>
</comment>
<sequence length="215" mass="23715">MSQAEICCNTLLTASQDAAEVSLIREEALRRNLKVSPVMSSGSVHTVVVLPSGALHGTLENNAYEEEVRDLVTWIEAQRLGSKCPPDFALVEYGAAAYADELCRQRPNVTRFSGGWTSAQLRELGRHWARQGAEIQKVQTSAQDEGQIDFKFGGQAYRAFIDEYGSARFGLILLADGWIEEFPLPDGLTLIRPFVYWTFELTEDQGAAAPQASSL</sequence>
<accession>A0ABP9VBM6</accession>
<keyword evidence="2" id="KW-1185">Reference proteome</keyword>
<protein>
    <submittedName>
        <fullName evidence="1">Uncharacterized protein</fullName>
    </submittedName>
</protein>
<evidence type="ECO:0000313" key="2">
    <source>
        <dbReference type="Proteomes" id="UP001458946"/>
    </source>
</evidence>
<dbReference type="EMBL" id="BAABRN010000006">
    <property type="protein sequence ID" value="GAA5501112.1"/>
    <property type="molecule type" value="Genomic_DNA"/>
</dbReference>
<dbReference type="RefSeq" id="WP_353541086.1">
    <property type="nucleotide sequence ID" value="NZ_BAABRN010000006.1"/>
</dbReference>
<name>A0ABP9VBM6_9DEIO</name>
<dbReference type="Proteomes" id="UP001458946">
    <property type="component" value="Unassembled WGS sequence"/>
</dbReference>